<dbReference type="Proteomes" id="UP000480178">
    <property type="component" value="Chromosome"/>
</dbReference>
<evidence type="ECO:0000259" key="2">
    <source>
        <dbReference type="Pfam" id="PF19408"/>
    </source>
</evidence>
<evidence type="ECO:0000313" key="4">
    <source>
        <dbReference type="Proteomes" id="UP000480178"/>
    </source>
</evidence>
<dbReference type="AlphaFoldDB" id="A0A6C0GFD0"/>
<dbReference type="KEGG" id="rhoz:GXP67_07290"/>
<reference evidence="3 4" key="1">
    <citation type="submission" date="2020-01" db="EMBL/GenBank/DDBJ databases">
        <authorList>
            <person name="Kim M.K."/>
        </authorList>
    </citation>
    <scope>NUCLEOTIDE SEQUENCE [LARGE SCALE GENOMIC DNA]</scope>
    <source>
        <strain evidence="3 4">172606-1</strain>
    </source>
</reference>
<dbReference type="Pfam" id="PF19408">
    <property type="entry name" value="PKD_6"/>
    <property type="match status" value="3"/>
</dbReference>
<dbReference type="Gene3D" id="2.60.40.10">
    <property type="entry name" value="Immunoglobulins"/>
    <property type="match status" value="1"/>
</dbReference>
<dbReference type="EMBL" id="CP048222">
    <property type="protein sequence ID" value="QHT66473.1"/>
    <property type="molecule type" value="Genomic_DNA"/>
</dbReference>
<keyword evidence="1" id="KW-0732">Signal</keyword>
<name>A0A6C0GFD0_9BACT</name>
<accession>A0A6C0GFD0</accession>
<sequence>MRSFLLKFCLPCLVLLLCTHTFVQAAHIIGGEITYKFLDSTTTGGRSYRYLLTFNIYIDEATSGAQATGLQFAIYHANTNQRIGDAILLDNPEPVNITPVLPPGCRIPGIENFGILLFSYETIVTLPYSSEGYHIIYERCCRNDEVVNLQPFSGNTFYAFIAAPDLPNNSAVFSEVAIPYICVRDTNTVVNNAVDADGDRLEYRFVRPYTGGTREDPVPQPPFIYDFPPDLVSYNADYNYVEPFGENSVAQINLATGITNYAAPSVGNYVVAIEVREYRAVNDSTEVLVGIVRRELQLLVGDCPVNNMPKFSSASTDTLQYNVEAGEKLCFTVEATDIENDSLVLSATGDILLGTNGYSGPLASFPAVIKKGSVSSPFCWQTTCDTPPGTYQITVKAQDKGCPPKTNTVIYLIKLLPVRKKPVIRGSKSVCPGVTLVDYSVEARSGYTYAWTVDGGTIASGQGNASIKVNWGLTNPSASVAVLLTSQAGCQSEEAILPVKINKALTPPEPEGPDTLCVADGRNLLYEIVYTNGSTYQWQISGGKIISQQLNQVTVSWETAGKGLLWVKEFSNQAEICEGISDTLSVLLYASPDSTLTIAGKNSMCALEKGISYTLSGAPDSDYTWEITGGTIVSGQHSPTILVDWNEEGTHQLSVQETSVAGCSGKLIAISITVHPNPTTGITGNDLTICPQGLTNKTYTVQGNDSSTFQWTIGGGEIISGQGTSQILVNWQAEGVKTLTVHETTASGCTGQIITFPLVVDASAISINYVSVGADLAKDSLITLTFQAVNTSNFGHKLSVHRQNLTSGGPWESIQTNLSSATTGFTDQPLPTQSNTYQYKVSLVNACGFVVEPLPHQTILLAGEANEKEESTTLHWNAYKNWPLGVRQYEIWRQLDQSSQFELYEIVSNQTYSYTKANAKEGFYHCYKIKAIAEHDIHTFSWSNAACLSFQHELVLYNVITPNQDGYNDRWQVTNIELYPDNELVIYNRWGKEVYRKQKYSGEWEGAGLSNGIYYYTLTISSTDYTTTNAGDGFPASQRLIKGWISLLR</sequence>
<proteinExistence type="predicted"/>
<dbReference type="NCBIfam" id="TIGR04131">
    <property type="entry name" value="Bac_Flav_CTERM"/>
    <property type="match status" value="1"/>
</dbReference>
<gene>
    <name evidence="3" type="ORF">GXP67_07290</name>
</gene>
<protein>
    <submittedName>
        <fullName evidence="3">T9SS type B sorting domain-containing protein</fullName>
    </submittedName>
</protein>
<keyword evidence="4" id="KW-1185">Reference proteome</keyword>
<feature type="domain" description="PKD-like" evidence="2">
    <location>
        <begin position="592"/>
        <end position="665"/>
    </location>
</feature>
<organism evidence="3 4">
    <name type="scientific">Rhodocytophaga rosea</name>
    <dbReference type="NCBI Taxonomy" id="2704465"/>
    <lineage>
        <taxon>Bacteria</taxon>
        <taxon>Pseudomonadati</taxon>
        <taxon>Bacteroidota</taxon>
        <taxon>Cytophagia</taxon>
        <taxon>Cytophagales</taxon>
        <taxon>Rhodocytophagaceae</taxon>
        <taxon>Rhodocytophaga</taxon>
    </lineage>
</organism>
<feature type="chain" id="PRO_5025607369" evidence="1">
    <location>
        <begin position="26"/>
        <end position="1049"/>
    </location>
</feature>
<evidence type="ECO:0000313" key="3">
    <source>
        <dbReference type="EMBL" id="QHT66473.1"/>
    </source>
</evidence>
<dbReference type="InterPro" id="IPR026341">
    <property type="entry name" value="T9SS_type_B"/>
</dbReference>
<dbReference type="InterPro" id="IPR045829">
    <property type="entry name" value="PKD_6"/>
</dbReference>
<feature type="signal peptide" evidence="1">
    <location>
        <begin position="1"/>
        <end position="25"/>
    </location>
</feature>
<feature type="domain" description="PKD-like" evidence="2">
    <location>
        <begin position="422"/>
        <end position="494"/>
    </location>
</feature>
<dbReference type="Pfam" id="PF13585">
    <property type="entry name" value="CHU_C"/>
    <property type="match status" value="1"/>
</dbReference>
<evidence type="ECO:0000256" key="1">
    <source>
        <dbReference type="SAM" id="SignalP"/>
    </source>
</evidence>
<dbReference type="InterPro" id="IPR013783">
    <property type="entry name" value="Ig-like_fold"/>
</dbReference>
<dbReference type="RefSeq" id="WP_162442527.1">
    <property type="nucleotide sequence ID" value="NZ_CP048222.1"/>
</dbReference>
<feature type="domain" description="PKD-like" evidence="2">
    <location>
        <begin position="678"/>
        <end position="750"/>
    </location>
</feature>